<keyword evidence="4" id="KW-1185">Reference proteome</keyword>
<dbReference type="EMBL" id="KE525297">
    <property type="protein sequence ID" value="KFB44959.1"/>
    <property type="molecule type" value="Genomic_DNA"/>
</dbReference>
<evidence type="ECO:0000313" key="2">
    <source>
        <dbReference type="EMBL" id="KFB44959.1"/>
    </source>
</evidence>
<organism evidence="2">
    <name type="scientific">Anopheles sinensis</name>
    <name type="common">Mosquito</name>
    <dbReference type="NCBI Taxonomy" id="74873"/>
    <lineage>
        <taxon>Eukaryota</taxon>
        <taxon>Metazoa</taxon>
        <taxon>Ecdysozoa</taxon>
        <taxon>Arthropoda</taxon>
        <taxon>Hexapoda</taxon>
        <taxon>Insecta</taxon>
        <taxon>Pterygota</taxon>
        <taxon>Neoptera</taxon>
        <taxon>Endopterygota</taxon>
        <taxon>Diptera</taxon>
        <taxon>Nematocera</taxon>
        <taxon>Culicoidea</taxon>
        <taxon>Culicidae</taxon>
        <taxon>Anophelinae</taxon>
        <taxon>Anopheles</taxon>
    </lineage>
</organism>
<dbReference type="AlphaFoldDB" id="A0A084W415"/>
<dbReference type="EnsemblMetazoa" id="ASIC012941-RA">
    <property type="protein sequence ID" value="ASIC012941-PA"/>
    <property type="gene ID" value="ASIC012941"/>
</dbReference>
<feature type="region of interest" description="Disordered" evidence="1">
    <location>
        <begin position="25"/>
        <end position="79"/>
    </location>
</feature>
<dbReference type="Proteomes" id="UP000030765">
    <property type="component" value="Unassembled WGS sequence"/>
</dbReference>
<dbReference type="EMBL" id="ATLV01020270">
    <property type="status" value="NOT_ANNOTATED_CDS"/>
    <property type="molecule type" value="Genomic_DNA"/>
</dbReference>
<name>A0A084W415_ANOSI</name>
<accession>A0A084W415</accession>
<proteinExistence type="predicted"/>
<reference evidence="3" key="2">
    <citation type="submission" date="2020-05" db="UniProtKB">
        <authorList>
            <consortium name="EnsemblMetazoa"/>
        </authorList>
    </citation>
    <scope>IDENTIFICATION</scope>
</reference>
<evidence type="ECO:0000313" key="4">
    <source>
        <dbReference type="Proteomes" id="UP000030765"/>
    </source>
</evidence>
<evidence type="ECO:0000313" key="3">
    <source>
        <dbReference type="EnsemblMetazoa" id="ASIC012941-PA"/>
    </source>
</evidence>
<evidence type="ECO:0000256" key="1">
    <source>
        <dbReference type="SAM" id="MobiDB-lite"/>
    </source>
</evidence>
<sequence>MMERRAHASDGGAWWLKHPLPMEAPGKHSVPAEAVRSGKKKPVAGRANDPLSLPLRSQMKLSQCRPGPPEASAKSVSGW</sequence>
<dbReference type="VEuPathDB" id="VectorBase:ASIC012941"/>
<reference evidence="2 4" key="1">
    <citation type="journal article" date="2014" name="BMC Genomics">
        <title>Genome sequence of Anopheles sinensis provides insight into genetics basis of mosquito competence for malaria parasites.</title>
        <authorList>
            <person name="Zhou D."/>
            <person name="Zhang D."/>
            <person name="Ding G."/>
            <person name="Shi L."/>
            <person name="Hou Q."/>
            <person name="Ye Y."/>
            <person name="Xu Y."/>
            <person name="Zhou H."/>
            <person name="Xiong C."/>
            <person name="Li S."/>
            <person name="Yu J."/>
            <person name="Hong S."/>
            <person name="Yu X."/>
            <person name="Zou P."/>
            <person name="Chen C."/>
            <person name="Chang X."/>
            <person name="Wang W."/>
            <person name="Lv Y."/>
            <person name="Sun Y."/>
            <person name="Ma L."/>
            <person name="Shen B."/>
            <person name="Zhu C."/>
        </authorList>
    </citation>
    <scope>NUCLEOTIDE SEQUENCE [LARGE SCALE GENOMIC DNA]</scope>
</reference>
<gene>
    <name evidence="2" type="ORF">ZHAS_00012941</name>
</gene>
<protein>
    <submittedName>
        <fullName evidence="2 3">Afadin-and alpha-actinin-binding protein isoform X2</fullName>
    </submittedName>
</protein>